<dbReference type="Proteomes" id="UP000036681">
    <property type="component" value="Unplaced"/>
</dbReference>
<keyword evidence="1" id="KW-1185">Reference proteome</keyword>
<reference evidence="2" key="1">
    <citation type="submission" date="2017-02" db="UniProtKB">
        <authorList>
            <consortium name="WormBaseParasite"/>
        </authorList>
    </citation>
    <scope>IDENTIFICATION</scope>
</reference>
<accession>A0A0M3IB52</accession>
<dbReference type="WBParaSite" id="ALUE_0001488601-mRNA-1">
    <property type="protein sequence ID" value="ALUE_0001488601-mRNA-1"/>
    <property type="gene ID" value="ALUE_0001488601"/>
</dbReference>
<proteinExistence type="predicted"/>
<sequence>MRREGSTNESQSPFTCPPIRYQFSEVLIFFGSLAAPRAIILHLLRQMRREGSTNERQSPFTCPPIRYQFSEVLNFFGSLAAPRARILHLLSKLKEDNFDRISASRQQPEQKQTLPTVYEEETNDSATMLPYKRKVDLN</sequence>
<organism evidence="1 2">
    <name type="scientific">Ascaris lumbricoides</name>
    <name type="common">Giant roundworm</name>
    <dbReference type="NCBI Taxonomy" id="6252"/>
    <lineage>
        <taxon>Eukaryota</taxon>
        <taxon>Metazoa</taxon>
        <taxon>Ecdysozoa</taxon>
        <taxon>Nematoda</taxon>
        <taxon>Chromadorea</taxon>
        <taxon>Rhabditida</taxon>
        <taxon>Spirurina</taxon>
        <taxon>Ascaridomorpha</taxon>
        <taxon>Ascaridoidea</taxon>
        <taxon>Ascarididae</taxon>
        <taxon>Ascaris</taxon>
    </lineage>
</organism>
<evidence type="ECO:0000313" key="1">
    <source>
        <dbReference type="Proteomes" id="UP000036681"/>
    </source>
</evidence>
<name>A0A0M3IB52_ASCLU</name>
<dbReference type="AlphaFoldDB" id="A0A0M3IB52"/>
<protein>
    <submittedName>
        <fullName evidence="2">Uncharacterized protein</fullName>
    </submittedName>
</protein>
<evidence type="ECO:0000313" key="2">
    <source>
        <dbReference type="WBParaSite" id="ALUE_0001488601-mRNA-1"/>
    </source>
</evidence>